<keyword evidence="6" id="KW-0677">Repeat</keyword>
<dbReference type="VEuPathDB" id="FungiDB:C5L36_0A11540"/>
<comment type="caution">
    <text evidence="16">The sequence shown here is derived from an EMBL/GenBank/DDBJ whole genome shotgun (WGS) entry which is preliminary data.</text>
</comment>
<keyword evidence="5" id="KW-0747">Spliceosome</keyword>
<dbReference type="InterPro" id="IPR003107">
    <property type="entry name" value="HAT"/>
</dbReference>
<evidence type="ECO:0000259" key="15">
    <source>
        <dbReference type="Pfam" id="PF23233"/>
    </source>
</evidence>
<evidence type="ECO:0000313" key="16">
    <source>
        <dbReference type="EMBL" id="ONH71639.1"/>
    </source>
</evidence>
<gene>
    <name evidence="16" type="ORF">BOH78_4356</name>
</gene>
<evidence type="ECO:0000256" key="2">
    <source>
        <dbReference type="ARBA" id="ARBA00008644"/>
    </source>
</evidence>
<dbReference type="Pfam" id="PF23220">
    <property type="entry name" value="HAT_Syf1_M"/>
    <property type="match status" value="1"/>
</dbReference>
<name>A0A1V2LHN6_PICKU</name>
<dbReference type="PANTHER" id="PTHR12169">
    <property type="entry name" value="ATPASE N2B"/>
    <property type="match status" value="1"/>
</dbReference>
<dbReference type="GO" id="GO:0005739">
    <property type="term" value="C:mitochondrion"/>
    <property type="evidence" value="ECO:0007669"/>
    <property type="project" value="TreeGrafter"/>
</dbReference>
<keyword evidence="8" id="KW-0067">ATP-binding</keyword>
<evidence type="ECO:0000256" key="12">
    <source>
        <dbReference type="SAM" id="MobiDB-lite"/>
    </source>
</evidence>
<dbReference type="InterPro" id="IPR027417">
    <property type="entry name" value="P-loop_NTPase"/>
</dbReference>
<evidence type="ECO:0000256" key="9">
    <source>
        <dbReference type="ARBA" id="ARBA00023187"/>
    </source>
</evidence>
<evidence type="ECO:0000256" key="5">
    <source>
        <dbReference type="ARBA" id="ARBA00022728"/>
    </source>
</evidence>
<dbReference type="SUPFAM" id="SSF48452">
    <property type="entry name" value="TPR-like"/>
    <property type="match status" value="3"/>
</dbReference>
<evidence type="ECO:0000256" key="1">
    <source>
        <dbReference type="ARBA" id="ARBA00004123"/>
    </source>
</evidence>
<dbReference type="GO" id="GO:0006397">
    <property type="term" value="P:mRNA processing"/>
    <property type="evidence" value="ECO:0007669"/>
    <property type="project" value="UniProtKB-KW"/>
</dbReference>
<feature type="domain" description="Pre-mRNA-splicing factor SYF1 central HAT repeats" evidence="13">
    <location>
        <begin position="235"/>
        <end position="410"/>
    </location>
</feature>
<dbReference type="Pfam" id="PF23233">
    <property type="entry name" value="HAT_Syf1_CNRKL1_N"/>
    <property type="match status" value="1"/>
</dbReference>
<dbReference type="Pfam" id="PF03969">
    <property type="entry name" value="AFG1_ATPase"/>
    <property type="match status" value="1"/>
</dbReference>
<organism evidence="16 17">
    <name type="scientific">Pichia kudriavzevii</name>
    <name type="common">Yeast</name>
    <name type="synonym">Issatchenkia orientalis</name>
    <dbReference type="NCBI Taxonomy" id="4909"/>
    <lineage>
        <taxon>Eukaryota</taxon>
        <taxon>Fungi</taxon>
        <taxon>Dikarya</taxon>
        <taxon>Ascomycota</taxon>
        <taxon>Saccharomycotina</taxon>
        <taxon>Pichiomycetes</taxon>
        <taxon>Pichiales</taxon>
        <taxon>Pichiaceae</taxon>
        <taxon>Pichia</taxon>
    </lineage>
</organism>
<proteinExistence type="inferred from homology"/>
<dbReference type="InterPro" id="IPR056350">
    <property type="entry name" value="HAT_Syf1_central"/>
</dbReference>
<keyword evidence="4" id="KW-0507">mRNA processing</keyword>
<reference evidence="17" key="1">
    <citation type="journal article" date="2017" name="Genome Announc.">
        <title>Genome sequences of Cyberlindnera fabianii 65, Pichia kudriavzevii 129, and Saccharomyces cerevisiae 131 isolated from fermented masau fruits in Zimbabwe.</title>
        <authorList>
            <person name="van Rijswijck I.M.H."/>
            <person name="Derks M.F.L."/>
            <person name="Abee T."/>
            <person name="de Ridder D."/>
            <person name="Smid E.J."/>
        </authorList>
    </citation>
    <scope>NUCLEOTIDE SEQUENCE [LARGE SCALE GENOMIC DNA]</scope>
    <source>
        <strain evidence="17">129</strain>
    </source>
</reference>
<evidence type="ECO:0000256" key="4">
    <source>
        <dbReference type="ARBA" id="ARBA00022664"/>
    </source>
</evidence>
<evidence type="ECO:0000256" key="11">
    <source>
        <dbReference type="ARBA" id="ARBA00039472"/>
    </source>
</evidence>
<evidence type="ECO:0000256" key="7">
    <source>
        <dbReference type="ARBA" id="ARBA00022741"/>
    </source>
</evidence>
<dbReference type="NCBIfam" id="NF040713">
    <property type="entry name" value="ZapE"/>
    <property type="match status" value="1"/>
</dbReference>
<keyword evidence="9" id="KW-0508">mRNA splicing</keyword>
<feature type="domain" description="Pre-mRNA-splicing factor Syf1-like N-terminal HAT-repeats" evidence="15">
    <location>
        <begin position="13"/>
        <end position="177"/>
    </location>
</feature>
<evidence type="ECO:0000256" key="3">
    <source>
        <dbReference type="ARBA" id="ARBA00010322"/>
    </source>
</evidence>
<evidence type="ECO:0000313" key="17">
    <source>
        <dbReference type="Proteomes" id="UP000189274"/>
    </source>
</evidence>
<comment type="similarity">
    <text evidence="2">Belongs to the crooked-neck family.</text>
</comment>
<feature type="domain" description="Pre-mRNA-splicing factor Syf1/CRNKL1-like C-terminal HAT-repeats" evidence="14">
    <location>
        <begin position="425"/>
        <end position="787"/>
    </location>
</feature>
<dbReference type="GO" id="GO:0008380">
    <property type="term" value="P:RNA splicing"/>
    <property type="evidence" value="ECO:0007669"/>
    <property type="project" value="UniProtKB-KW"/>
</dbReference>
<dbReference type="Gene3D" id="3.40.50.300">
    <property type="entry name" value="P-loop containing nucleotide triphosphate hydrolases"/>
    <property type="match status" value="1"/>
</dbReference>
<dbReference type="InterPro" id="IPR011990">
    <property type="entry name" value="TPR-like_helical_dom_sf"/>
</dbReference>
<keyword evidence="7" id="KW-0547">Nucleotide-binding</keyword>
<sequence>MEKNWLVEGINENDLHFELQLLKEPKNEDVWNQYIDHKYQELVEASPGDADHHVLNSLKGALLKLYYRKYHIFDTFNSWCDFIELYIKFLNHLKAEELTSELMKIIRVFEVAAVTYAHNVEFWRKYIEFLFKYDRFIGLDYILRVCETSLREVDKMQHIQIWGLLFKYIKDPGFHIYYNLFTYISNCYKFDVNIPVIKEGSIPDIDATFKGLIKTLTSIEDLAKFDRVFNRICEPQLLLKVSDSELELHRKYLDAIINLSLKQQDGNEYNQKIETTYNKIVQKFPDQRGVFTVKYAKYLIKSNLFEDAMLIAKKTLDSTLTIKDFTLSFDFLTDALEKKVTELSEHEDDPKLKEYLNELESLLNNRELLMNDVKLRQNRNSPITWLERLSIFEKIGRQDQLFVCYSKAVLEIDPRKILNDEKLDMPQIWINYSKLYASNGDIETCRKLFETATKYPWTDVSQLEKIWIEWIRFEINNNNAEHAKFICSKAISIPEQITSGKVDFEDDDLSVQMKLFKSLKLRSLYIDLVANFETIDDVCKAYEDCIELQVADERLIVHYCVYLLIHNRFEQGYYVFERNLNGLNGDVQCQLYDVFMERLLKDWNNLAMSKEKVREIFENGLRTFTDMGNYESLRDTYIRYSEFERKYGSQTRSLRILREGILTMDTHGDKFKLYRVLIQNTMKLLGIEATADVIKDALEELSVNLPGYTTELVKELIDIEVLLGHTERARKVLEYAAQEIMEFGKTKTAKSDIWELFKTFEIKNGSESTYKEMLRRKRYLENKYGSSRDAGDELNKPKYSSTNTEVAKQLNDRVGFVPSSSKTHLRQSSYYYFRRFASTPASFDTDTSQQSNSQGSVTHEQQYSPLELYDKKVSEGKLKNDQFQRGILTSMEHLYHDLQAYTPPDVKEPDITATSSSSSFSFNRLMTSLFSPRKMGFQDSESSKVPHGIYLYGDVGCGKTMLMDLFYDTVPSHLTKRRLHFHQFMQNIHKRAHELKVQHNHREDIDVMPYIAWELSKESTVLCFDEFQVTDVADAMLLRRLMDYVLRSDHGLVLFATSNRAPDDLYINGIQRESFIPCIELIKNCTHVIYLNSPTDYRKIPRPVSSAFYFPKPGVGYLSKACKRERREHIQNWYSFFSQGHPAEDNIKLKIWGRDLNIPKASPPYVAQFTFKELCGNALAAGDYLTLANSFESIIVTDIPYLTINMRDEVRRFITFLDAVYDHHTRIAVTAAAPFSDIFVEPENLGDNLYELSNKTDEEIDYKLENDALVTKHGFDKNIARKAFMFAHLDEERFAFARALSRLTQMGTQHWIDEVKPKA</sequence>
<dbReference type="Gene3D" id="1.25.40.10">
    <property type="entry name" value="Tetratricopeptide repeat domain"/>
    <property type="match status" value="2"/>
</dbReference>
<evidence type="ECO:0000259" key="14">
    <source>
        <dbReference type="Pfam" id="PF23231"/>
    </source>
</evidence>
<evidence type="ECO:0000256" key="6">
    <source>
        <dbReference type="ARBA" id="ARBA00022737"/>
    </source>
</evidence>
<accession>A0A1V2LHN6</accession>
<dbReference type="SMART" id="SM00386">
    <property type="entry name" value="HAT"/>
    <property type="match status" value="6"/>
</dbReference>
<protein>
    <recommendedName>
        <fullName evidence="11">Pre-mRNA-splicing factor SYF1</fullName>
    </recommendedName>
</protein>
<comment type="similarity">
    <text evidence="3">Belongs to the AFG1 ATPase family.</text>
</comment>
<dbReference type="GO" id="GO:0005524">
    <property type="term" value="F:ATP binding"/>
    <property type="evidence" value="ECO:0007669"/>
    <property type="project" value="UniProtKB-KW"/>
</dbReference>
<dbReference type="Proteomes" id="UP000189274">
    <property type="component" value="Unassembled WGS sequence"/>
</dbReference>
<evidence type="ECO:0000259" key="13">
    <source>
        <dbReference type="Pfam" id="PF23220"/>
    </source>
</evidence>
<dbReference type="InterPro" id="IPR055433">
    <property type="entry name" value="HAT_Syf1-like_N"/>
</dbReference>
<evidence type="ECO:0000256" key="10">
    <source>
        <dbReference type="ARBA" id="ARBA00023242"/>
    </source>
</evidence>
<dbReference type="VEuPathDB" id="FungiDB:C5L36_0D02360"/>
<keyword evidence="10" id="KW-0539">Nucleus</keyword>
<dbReference type="Pfam" id="PF23231">
    <property type="entry name" value="HAT_Syf1_CNRKL1_C"/>
    <property type="match status" value="1"/>
</dbReference>
<evidence type="ECO:0000256" key="8">
    <source>
        <dbReference type="ARBA" id="ARBA00022840"/>
    </source>
</evidence>
<dbReference type="SUPFAM" id="SSF52540">
    <property type="entry name" value="P-loop containing nucleoside triphosphate hydrolases"/>
    <property type="match status" value="1"/>
</dbReference>
<dbReference type="GO" id="GO:0005681">
    <property type="term" value="C:spliceosomal complex"/>
    <property type="evidence" value="ECO:0007669"/>
    <property type="project" value="UniProtKB-KW"/>
</dbReference>
<comment type="subcellular location">
    <subcellularLocation>
        <location evidence="1">Nucleus</location>
    </subcellularLocation>
</comment>
<dbReference type="InterPro" id="IPR005654">
    <property type="entry name" value="ATPase_AFG1-like"/>
</dbReference>
<dbReference type="PANTHER" id="PTHR12169:SF6">
    <property type="entry name" value="AFG1-LIKE ATPASE"/>
    <property type="match status" value="1"/>
</dbReference>
<dbReference type="GO" id="GO:0016887">
    <property type="term" value="F:ATP hydrolysis activity"/>
    <property type="evidence" value="ECO:0007669"/>
    <property type="project" value="InterPro"/>
</dbReference>
<dbReference type="EMBL" id="MQVM01000031">
    <property type="protein sequence ID" value="ONH71639.1"/>
    <property type="molecule type" value="Genomic_DNA"/>
</dbReference>
<feature type="region of interest" description="Disordered" evidence="12">
    <location>
        <begin position="843"/>
        <end position="864"/>
    </location>
</feature>
<dbReference type="InterPro" id="IPR055430">
    <property type="entry name" value="HAT_Syf1_CNRKL1_C"/>
</dbReference>
<dbReference type="GO" id="GO:0006515">
    <property type="term" value="P:protein quality control for misfolded or incompletely synthesized proteins"/>
    <property type="evidence" value="ECO:0007669"/>
    <property type="project" value="TreeGrafter"/>
</dbReference>